<gene>
    <name evidence="3" type="ORF">PPROV_000103000</name>
</gene>
<feature type="compositionally biased region" description="Low complexity" evidence="1">
    <location>
        <begin position="62"/>
        <end position="75"/>
    </location>
</feature>
<keyword evidence="2" id="KW-1133">Transmembrane helix</keyword>
<keyword evidence="2" id="KW-0472">Membrane</keyword>
<proteinExistence type="predicted"/>
<dbReference type="EMBL" id="BNJQ01000003">
    <property type="protein sequence ID" value="GHP02273.1"/>
    <property type="molecule type" value="Genomic_DNA"/>
</dbReference>
<keyword evidence="4" id="KW-1185">Reference proteome</keyword>
<keyword evidence="2" id="KW-0812">Transmembrane</keyword>
<accession>A0A830H7I2</accession>
<evidence type="ECO:0000313" key="4">
    <source>
        <dbReference type="Proteomes" id="UP000660262"/>
    </source>
</evidence>
<reference evidence="3" key="1">
    <citation type="submission" date="2020-10" db="EMBL/GenBank/DDBJ databases">
        <title>Unveiling of a novel bifunctional photoreceptor, Dualchrome1, isolated from a cosmopolitan green alga.</title>
        <authorList>
            <person name="Suzuki S."/>
            <person name="Kawachi M."/>
        </authorList>
    </citation>
    <scope>NUCLEOTIDE SEQUENCE</scope>
    <source>
        <strain evidence="3">NIES 2893</strain>
    </source>
</reference>
<protein>
    <submittedName>
        <fullName evidence="3">Uncharacterized protein</fullName>
    </submittedName>
</protein>
<dbReference type="AlphaFoldDB" id="A0A830H7I2"/>
<evidence type="ECO:0000313" key="3">
    <source>
        <dbReference type="EMBL" id="GHP02273.1"/>
    </source>
</evidence>
<feature type="transmembrane region" description="Helical" evidence="2">
    <location>
        <begin position="21"/>
        <end position="39"/>
    </location>
</feature>
<name>A0A830H7I2_9CHLO</name>
<comment type="caution">
    <text evidence="3">The sequence shown here is derived from an EMBL/GenBank/DDBJ whole genome shotgun (WGS) entry which is preliminary data.</text>
</comment>
<organism evidence="3 4">
    <name type="scientific">Pycnococcus provasolii</name>
    <dbReference type="NCBI Taxonomy" id="41880"/>
    <lineage>
        <taxon>Eukaryota</taxon>
        <taxon>Viridiplantae</taxon>
        <taxon>Chlorophyta</taxon>
        <taxon>Pseudoscourfieldiophyceae</taxon>
        <taxon>Pseudoscourfieldiales</taxon>
        <taxon>Pycnococcaceae</taxon>
        <taxon>Pycnococcus</taxon>
    </lineage>
</organism>
<evidence type="ECO:0000256" key="1">
    <source>
        <dbReference type="SAM" id="MobiDB-lite"/>
    </source>
</evidence>
<evidence type="ECO:0000256" key="2">
    <source>
        <dbReference type="SAM" id="Phobius"/>
    </source>
</evidence>
<feature type="transmembrane region" description="Helical" evidence="2">
    <location>
        <begin position="97"/>
        <end position="117"/>
    </location>
</feature>
<feature type="region of interest" description="Disordered" evidence="1">
    <location>
        <begin position="62"/>
        <end position="85"/>
    </location>
</feature>
<sequence length="223" mass="24079">MSSSSSSIFVTQQRRSRSCSYSCSWFACELQVLFFWWFFWFLNSSALHQACAQGTTTSMSTTLSSSSSSTSSTTTKPSVYVPPSDDLGPDNWGSERWTAGIVPPLVAGIGLLALWHVHQISAENKRKAATEPHVEAARTRTVVKPPAGRKIGMNGGREAQELTSVSNPVFDADAVDNQAAQTTERLRQVKSLPTRTNPLAMQAADGLAEVVVAGENVDPSVQL</sequence>
<dbReference type="Proteomes" id="UP000660262">
    <property type="component" value="Unassembled WGS sequence"/>
</dbReference>